<organism evidence="2 3">
    <name type="scientific">Corynebacterium bovis DSM 20582 = CIP 54.80</name>
    <dbReference type="NCBI Taxonomy" id="927655"/>
    <lineage>
        <taxon>Bacteria</taxon>
        <taxon>Bacillati</taxon>
        <taxon>Actinomycetota</taxon>
        <taxon>Actinomycetes</taxon>
        <taxon>Mycobacteriales</taxon>
        <taxon>Corynebacteriaceae</taxon>
        <taxon>Corynebacterium</taxon>
    </lineage>
</organism>
<evidence type="ECO:0000313" key="3">
    <source>
        <dbReference type="Proteomes" id="UP000612712"/>
    </source>
</evidence>
<feature type="region of interest" description="Disordered" evidence="1">
    <location>
        <begin position="1"/>
        <end position="50"/>
    </location>
</feature>
<dbReference type="SUPFAM" id="SSF52540">
    <property type="entry name" value="P-loop containing nucleoside triphosphate hydrolases"/>
    <property type="match status" value="1"/>
</dbReference>
<reference evidence="2" key="1">
    <citation type="submission" date="2020-08" db="EMBL/GenBank/DDBJ databases">
        <title>Sequencing the genomes of 1000 actinobacteria strains.</title>
        <authorList>
            <person name="Klenk H.-P."/>
        </authorList>
    </citation>
    <scope>NUCLEOTIDE SEQUENCE</scope>
    <source>
        <strain evidence="2">DSM 20582</strain>
    </source>
</reference>
<dbReference type="Gene3D" id="3.40.50.300">
    <property type="entry name" value="P-loop containing nucleotide triphosphate hydrolases"/>
    <property type="match status" value="1"/>
</dbReference>
<accession>A0A8H9YAA1</accession>
<dbReference type="GeneID" id="60808227"/>
<feature type="compositionally biased region" description="Basic and acidic residues" evidence="1">
    <location>
        <begin position="15"/>
        <end position="28"/>
    </location>
</feature>
<evidence type="ECO:0000313" key="2">
    <source>
        <dbReference type="EMBL" id="MBB3116213.1"/>
    </source>
</evidence>
<dbReference type="InterPro" id="IPR027417">
    <property type="entry name" value="P-loop_NTPase"/>
</dbReference>
<evidence type="ECO:0008006" key="4">
    <source>
        <dbReference type="Google" id="ProtNLM"/>
    </source>
</evidence>
<gene>
    <name evidence="2" type="ORF">FHU32_001440</name>
</gene>
<dbReference type="Proteomes" id="UP000612712">
    <property type="component" value="Unassembled WGS sequence"/>
</dbReference>
<sequence>MPGRGTGPVAAGGRRGPDGGRDAARDAGRGGGHTGRWRRFRRGTPGDDGDVPVICAVGSPDLAEEVALVAAAAGRRCITVDTTAPPGEPDRWDADVPRHVVLVADATGGPVLAGLRRAGRTARVLRVGSRRPGEGAVFELPGDAAELAAAVGRREPVRVGVTGAVGGAGTSVFAAALATVLAEGTEDPPVLVDGDPRPPGLDVVLGVEDAPGWRLPELVGAGDGVGPVVLDGETVEQLPLFGGVRVLADPGGAGAPGRGPVVDAATLRGAVVTDHGGGCGGSGGCGCGGGSACGRGRDGGDDGDASGAGRGCTCGGDRDGGDRTTVLVVPATVAAVYAARHRLGAMPADTLVVLREVPGATLSSPDAALLLGRHPEVWWGFDALLPAVLDDGVWEPAASSAGQAARELVDHVAGWGR</sequence>
<proteinExistence type="predicted"/>
<dbReference type="RefSeq" id="WP_125196879.1">
    <property type="nucleotide sequence ID" value="NZ_CP047187.1"/>
</dbReference>
<protein>
    <recommendedName>
        <fullName evidence="4">Helicase/secretion neighborhood CpaE-like protein</fullName>
    </recommendedName>
</protein>
<dbReference type="AlphaFoldDB" id="A0A8H9YAA1"/>
<comment type="caution">
    <text evidence="2">The sequence shown here is derived from an EMBL/GenBank/DDBJ whole genome shotgun (WGS) entry which is preliminary data.</text>
</comment>
<evidence type="ECO:0000256" key="1">
    <source>
        <dbReference type="SAM" id="MobiDB-lite"/>
    </source>
</evidence>
<dbReference type="EMBL" id="JACHWT010000005">
    <property type="protein sequence ID" value="MBB3116213.1"/>
    <property type="molecule type" value="Genomic_DNA"/>
</dbReference>
<name>A0A8H9YAA1_9CORY</name>